<dbReference type="GO" id="GO:0005737">
    <property type="term" value="C:cytoplasm"/>
    <property type="evidence" value="ECO:0007669"/>
    <property type="project" value="TreeGrafter"/>
</dbReference>
<dbReference type="GeneID" id="23862546"/>
<evidence type="ECO:0000256" key="2">
    <source>
        <dbReference type="ARBA" id="ARBA00023239"/>
    </source>
</evidence>
<dbReference type="AlphaFoldDB" id="C9ZSN1"/>
<dbReference type="PANTHER" id="PTHR12192">
    <property type="entry name" value="CATION TRANSPORT PROTEIN CHAC-RELATED"/>
    <property type="match status" value="1"/>
</dbReference>
<evidence type="ECO:0000256" key="1">
    <source>
        <dbReference type="ARBA" id="ARBA00012344"/>
    </source>
</evidence>
<dbReference type="SUPFAM" id="SSF110857">
    <property type="entry name" value="Gamma-glutamyl cyclotransferase-like"/>
    <property type="match status" value="1"/>
</dbReference>
<dbReference type="Gene3D" id="3.10.490.10">
    <property type="entry name" value="Gamma-glutamyl cyclotransferase-like"/>
    <property type="match status" value="1"/>
</dbReference>
<name>C9ZSN1_TRYB9</name>
<sequence>MRAEKVTASPSGEGAAPLFVFGYGSILWKQQFEYLRALPCCVHGYKRVFYQGSTDHRGVPARPGRVVTLLTCGDPEAWVGGVAFELPVEEENREKILAQLDDRESGGYEREEVTLYDIKTHERLHLPPGAVCLCYRATEDNPEYLGEAKDEAIAEQILSCEGLSGPNSEYLFKLAEALRKLESADQHVFAVETAALHIMKAQNVPE</sequence>
<dbReference type="InterPro" id="IPR006840">
    <property type="entry name" value="ChaC"/>
</dbReference>
<dbReference type="GO" id="GO:0061928">
    <property type="term" value="F:glutathione specific gamma-glutamylcyclotransferase activity"/>
    <property type="evidence" value="ECO:0007669"/>
    <property type="project" value="UniProtKB-EC"/>
</dbReference>
<reference evidence="4" key="1">
    <citation type="journal article" date="2010" name="PLoS Negl. Trop. Dis.">
        <title>The genome sequence of Trypanosoma brucei gambiense, causative agent of chronic human african trypanosomiasis.</title>
        <authorList>
            <person name="Jackson A.P."/>
            <person name="Sanders M."/>
            <person name="Berry A."/>
            <person name="McQuillan J."/>
            <person name="Aslett M.A."/>
            <person name="Quail M.A."/>
            <person name="Chukualim B."/>
            <person name="Capewell P."/>
            <person name="MacLeod A."/>
            <person name="Melville S.E."/>
            <person name="Gibson W."/>
            <person name="Barry J.D."/>
            <person name="Berriman M."/>
            <person name="Hertz-Fowler C."/>
        </authorList>
    </citation>
    <scope>NUCLEOTIDE SEQUENCE [LARGE SCALE GENOMIC DNA]</scope>
    <source>
        <strain evidence="4">MHOM/CI/86/DAL972</strain>
    </source>
</reference>
<dbReference type="PANTHER" id="PTHR12192:SF2">
    <property type="entry name" value="GLUTATHIONE-SPECIFIC GAMMA-GLUTAMYLCYCLOTRANSFERASE 2"/>
    <property type="match status" value="1"/>
</dbReference>
<dbReference type="FunFam" id="3.10.490.10:FF:000013">
    <property type="entry name" value="Gamma-glutamylcyclotransferase"/>
    <property type="match status" value="1"/>
</dbReference>
<dbReference type="EMBL" id="FN554970">
    <property type="protein sequence ID" value="CBH12415.1"/>
    <property type="molecule type" value="Genomic_DNA"/>
</dbReference>
<dbReference type="Pfam" id="PF04752">
    <property type="entry name" value="ChaC"/>
    <property type="match status" value="1"/>
</dbReference>
<dbReference type="RefSeq" id="XP_011774696.1">
    <property type="nucleotide sequence ID" value="XM_011776394.1"/>
</dbReference>
<dbReference type="InterPro" id="IPR036568">
    <property type="entry name" value="GGCT-like_sf"/>
</dbReference>
<dbReference type="CDD" id="cd06661">
    <property type="entry name" value="GGCT_like"/>
    <property type="match status" value="1"/>
</dbReference>
<gene>
    <name evidence="3" type="ORF">TbgDal_VII3550</name>
</gene>
<dbReference type="VEuPathDB" id="TriTrypDB:Tbg972.7.3550"/>
<evidence type="ECO:0000313" key="3">
    <source>
        <dbReference type="EMBL" id="CBH12415.1"/>
    </source>
</evidence>
<dbReference type="InterPro" id="IPR013024">
    <property type="entry name" value="GGCT-like"/>
</dbReference>
<dbReference type="KEGG" id="tbg:TbgDal_VII3550"/>
<dbReference type="OrthoDB" id="1933483at2759"/>
<dbReference type="Proteomes" id="UP000002316">
    <property type="component" value="Chromosome 7"/>
</dbReference>
<keyword evidence="2" id="KW-0456">Lyase</keyword>
<evidence type="ECO:0000313" key="4">
    <source>
        <dbReference type="Proteomes" id="UP000002316"/>
    </source>
</evidence>
<protein>
    <recommendedName>
        <fullName evidence="1">glutathione-specific gamma-glutamylcyclotransferase</fullName>
        <ecNumber evidence="1">4.3.2.7</ecNumber>
    </recommendedName>
</protein>
<accession>C9ZSN1</accession>
<dbReference type="EC" id="4.3.2.7" evidence="1"/>
<organism evidence="3 4">
    <name type="scientific">Trypanosoma brucei gambiense (strain MHOM/CI/86/DAL972)</name>
    <dbReference type="NCBI Taxonomy" id="679716"/>
    <lineage>
        <taxon>Eukaryota</taxon>
        <taxon>Discoba</taxon>
        <taxon>Euglenozoa</taxon>
        <taxon>Kinetoplastea</taxon>
        <taxon>Metakinetoplastina</taxon>
        <taxon>Trypanosomatida</taxon>
        <taxon>Trypanosomatidae</taxon>
        <taxon>Trypanosoma</taxon>
    </lineage>
</organism>
<proteinExistence type="predicted"/>
<dbReference type="GO" id="GO:0006751">
    <property type="term" value="P:glutathione catabolic process"/>
    <property type="evidence" value="ECO:0007669"/>
    <property type="project" value="InterPro"/>
</dbReference>